<evidence type="ECO:0000313" key="5">
    <source>
        <dbReference type="Proteomes" id="UP001595715"/>
    </source>
</evidence>
<dbReference type="Proteomes" id="UP001595715">
    <property type="component" value="Unassembled WGS sequence"/>
</dbReference>
<dbReference type="PROSITE" id="PS50075">
    <property type="entry name" value="CARRIER"/>
    <property type="match status" value="1"/>
</dbReference>
<dbReference type="EMBL" id="JBHSAM010000033">
    <property type="protein sequence ID" value="MFC4102462.1"/>
    <property type="molecule type" value="Genomic_DNA"/>
</dbReference>
<organism evidence="4 5">
    <name type="scientific">Paenibacillus xanthanilyticus</name>
    <dbReference type="NCBI Taxonomy" id="1783531"/>
    <lineage>
        <taxon>Bacteria</taxon>
        <taxon>Bacillati</taxon>
        <taxon>Bacillota</taxon>
        <taxon>Bacilli</taxon>
        <taxon>Bacillales</taxon>
        <taxon>Paenibacillaceae</taxon>
        <taxon>Paenibacillus</taxon>
    </lineage>
</organism>
<dbReference type="Gene3D" id="1.10.1200.10">
    <property type="entry name" value="ACP-like"/>
    <property type="match status" value="1"/>
</dbReference>
<reference evidence="5" key="1">
    <citation type="journal article" date="2019" name="Int. J. Syst. Evol. Microbiol.">
        <title>The Global Catalogue of Microorganisms (GCM) 10K type strain sequencing project: providing services to taxonomists for standard genome sequencing and annotation.</title>
        <authorList>
            <consortium name="The Broad Institute Genomics Platform"/>
            <consortium name="The Broad Institute Genome Sequencing Center for Infectious Disease"/>
            <person name="Wu L."/>
            <person name="Ma J."/>
        </authorList>
    </citation>
    <scope>NUCLEOTIDE SEQUENCE [LARGE SCALE GENOMIC DNA]</scope>
    <source>
        <strain evidence="5">IBRC-M 10987</strain>
    </source>
</reference>
<keyword evidence="2" id="KW-0597">Phosphoprotein</keyword>
<protein>
    <submittedName>
        <fullName evidence="4">Acyl carrier protein</fullName>
    </submittedName>
</protein>
<keyword evidence="1" id="KW-0596">Phosphopantetheine</keyword>
<dbReference type="InterPro" id="IPR009081">
    <property type="entry name" value="PP-bd_ACP"/>
</dbReference>
<evidence type="ECO:0000259" key="3">
    <source>
        <dbReference type="PROSITE" id="PS50075"/>
    </source>
</evidence>
<sequence length="89" mass="9699">MSGNALEEIKRFVRNSVASLSKNPPAAGELDEDAPIQSAGIDSMQLINLVVQLELHYDLVFEDDEMLLENFKTIAIIADSIVVKLGGAR</sequence>
<feature type="domain" description="Carrier" evidence="3">
    <location>
        <begin position="4"/>
        <end position="85"/>
    </location>
</feature>
<proteinExistence type="predicted"/>
<dbReference type="InterPro" id="IPR006162">
    <property type="entry name" value="Ppantetheine_attach_site"/>
</dbReference>
<keyword evidence="5" id="KW-1185">Reference proteome</keyword>
<dbReference type="RefSeq" id="WP_377721079.1">
    <property type="nucleotide sequence ID" value="NZ_JBHSAM010000033.1"/>
</dbReference>
<evidence type="ECO:0000313" key="4">
    <source>
        <dbReference type="EMBL" id="MFC4102462.1"/>
    </source>
</evidence>
<dbReference type="Pfam" id="PF00550">
    <property type="entry name" value="PP-binding"/>
    <property type="match status" value="1"/>
</dbReference>
<gene>
    <name evidence="4" type="ORF">ACFOZ8_22855</name>
</gene>
<evidence type="ECO:0000256" key="1">
    <source>
        <dbReference type="ARBA" id="ARBA00022450"/>
    </source>
</evidence>
<evidence type="ECO:0000256" key="2">
    <source>
        <dbReference type="ARBA" id="ARBA00022553"/>
    </source>
</evidence>
<dbReference type="InterPro" id="IPR036736">
    <property type="entry name" value="ACP-like_sf"/>
</dbReference>
<accession>A0ABV8K8T9</accession>
<comment type="caution">
    <text evidence="4">The sequence shown here is derived from an EMBL/GenBank/DDBJ whole genome shotgun (WGS) entry which is preliminary data.</text>
</comment>
<name>A0ABV8K8T9_9BACL</name>
<dbReference type="PROSITE" id="PS00012">
    <property type="entry name" value="PHOSPHOPANTETHEINE"/>
    <property type="match status" value="1"/>
</dbReference>
<dbReference type="SUPFAM" id="SSF47336">
    <property type="entry name" value="ACP-like"/>
    <property type="match status" value="1"/>
</dbReference>